<dbReference type="Proteomes" id="UP001564760">
    <property type="component" value="Unassembled WGS sequence"/>
</dbReference>
<dbReference type="Pfam" id="PF00580">
    <property type="entry name" value="UvrD-helicase"/>
    <property type="match status" value="1"/>
</dbReference>
<evidence type="ECO:0000313" key="6">
    <source>
        <dbReference type="EMBL" id="MEY8017681.1"/>
    </source>
</evidence>
<dbReference type="EMBL" id="JBGEDP010000001">
    <property type="protein sequence ID" value="MEY8017681.1"/>
    <property type="molecule type" value="Genomic_DNA"/>
</dbReference>
<keyword evidence="4" id="KW-0067">ATP-binding</keyword>
<dbReference type="PANTHER" id="PTHR11070:SF2">
    <property type="entry name" value="ATP-DEPENDENT DNA HELICASE SRS2"/>
    <property type="match status" value="1"/>
</dbReference>
<protein>
    <submittedName>
        <fullName evidence="6">UvrD-helicase domain-containing protein</fullName>
    </submittedName>
</protein>
<dbReference type="RefSeq" id="WP_369739984.1">
    <property type="nucleotide sequence ID" value="NZ_JBGEDP010000001.1"/>
</dbReference>
<evidence type="ECO:0000313" key="7">
    <source>
        <dbReference type="Proteomes" id="UP001564760"/>
    </source>
</evidence>
<dbReference type="InterPro" id="IPR000212">
    <property type="entry name" value="DNA_helicase_UvrD/REP"/>
</dbReference>
<keyword evidence="2" id="KW-0378">Hydrolase</keyword>
<evidence type="ECO:0000256" key="3">
    <source>
        <dbReference type="ARBA" id="ARBA00022806"/>
    </source>
</evidence>
<proteinExistence type="predicted"/>
<keyword evidence="7" id="KW-1185">Reference proteome</keyword>
<keyword evidence="3" id="KW-0347">Helicase</keyword>
<dbReference type="InterPro" id="IPR027417">
    <property type="entry name" value="P-loop_NTPase"/>
</dbReference>
<evidence type="ECO:0000256" key="1">
    <source>
        <dbReference type="ARBA" id="ARBA00022741"/>
    </source>
</evidence>
<evidence type="ECO:0000259" key="5">
    <source>
        <dbReference type="Pfam" id="PF00580"/>
    </source>
</evidence>
<evidence type="ECO:0000256" key="4">
    <source>
        <dbReference type="ARBA" id="ARBA00022840"/>
    </source>
</evidence>
<reference evidence="6 7" key="1">
    <citation type="submission" date="2024-08" db="EMBL/GenBank/DDBJ databases">
        <title>Mycobacterium servetensis sp. nov., a novel rapid-growing mycobacterial species recovered from a human patient in Zaragoza, Spain.</title>
        <authorList>
            <person name="Tristancho-Baro A.I."/>
            <person name="Buenestado-Serrano S."/>
            <person name="Garcia De Viedma D."/>
            <person name="Milagro-Beamonte A."/>
            <person name="Burillo N."/>
            <person name="Sanz S."/>
            <person name="Lopez-Calleja A.I."/>
            <person name="Penas-Utrilla D."/>
            <person name="Guardingo M."/>
            <person name="Garcia M.J."/>
            <person name="Vinuelas-Bayon J."/>
        </authorList>
    </citation>
    <scope>NUCLEOTIDE SEQUENCE [LARGE SCALE GENOMIC DNA]</scope>
    <source>
        <strain evidence="7">HUMS_12744610</strain>
    </source>
</reference>
<organism evidence="6 7">
    <name type="scientific">Mycobacterium servetii</name>
    <dbReference type="NCBI Taxonomy" id="3237418"/>
    <lineage>
        <taxon>Bacteria</taxon>
        <taxon>Bacillati</taxon>
        <taxon>Actinomycetota</taxon>
        <taxon>Actinomycetes</taxon>
        <taxon>Mycobacteriales</taxon>
        <taxon>Mycobacteriaceae</taxon>
        <taxon>Mycobacterium</taxon>
    </lineage>
</organism>
<sequence>MTRPAMWVALRLLREHPQVSAAVAARFTEILLDEAQDTSELQLACLEVLHTTGKLGSLVLVGDLEQSIYSFQGASAARCQKLADDRGLQVLTLTQNHRSSQRICDVAVNFCSRTRPDTAVGPHANCEITPEVALYPPNDPAASMEIYRGRLAKHGLAVEDATVLGRNWKVVDVLNGQTSLFKSSDRQYVIGQLAARIAAGTLTASHVRKAERLLAYCAWDTTAIAGIADNERSALRRAASDLLNRLPALEGDLRSWLIAARTVLHEVATTLTAELKHTGGRAITVNAGLADYQAAEVFTPAPGDLRARTVHSFKGEDSDAVMVVVRRPHASDPTSQMELWEAAVAGSEVDPEKEEERRVLFVALTRARRYCLVALPDDARGRAVAASCDGLGFQSVRG</sequence>
<name>A0ABV4C8D0_9MYCO</name>
<accession>A0ABV4C8D0</accession>
<evidence type="ECO:0000256" key="2">
    <source>
        <dbReference type="ARBA" id="ARBA00022801"/>
    </source>
</evidence>
<comment type="caution">
    <text evidence="6">The sequence shown here is derived from an EMBL/GenBank/DDBJ whole genome shotgun (WGS) entry which is preliminary data.</text>
</comment>
<dbReference type="PANTHER" id="PTHR11070">
    <property type="entry name" value="UVRD / RECB / PCRA DNA HELICASE FAMILY MEMBER"/>
    <property type="match status" value="1"/>
</dbReference>
<dbReference type="SUPFAM" id="SSF52540">
    <property type="entry name" value="P-loop containing nucleoside triphosphate hydrolases"/>
    <property type="match status" value="1"/>
</dbReference>
<dbReference type="InterPro" id="IPR014016">
    <property type="entry name" value="UvrD-like_ATP-bd"/>
</dbReference>
<feature type="domain" description="UvrD-like helicase ATP-binding" evidence="5">
    <location>
        <begin position="8"/>
        <end position="84"/>
    </location>
</feature>
<gene>
    <name evidence="6" type="ORF">AB8998_23245</name>
</gene>
<dbReference type="Gene3D" id="3.40.50.300">
    <property type="entry name" value="P-loop containing nucleotide triphosphate hydrolases"/>
    <property type="match status" value="2"/>
</dbReference>
<keyword evidence="1" id="KW-0547">Nucleotide-binding</keyword>